<dbReference type="HOGENOM" id="CLU_1106667_0_0_7"/>
<dbReference type="OrthoDB" id="982144at2"/>
<dbReference type="EMBL" id="CP000252">
    <property type="protein sequence ID" value="ABC75887.1"/>
    <property type="molecule type" value="Genomic_DNA"/>
</dbReference>
<dbReference type="Proteomes" id="UP000001933">
    <property type="component" value="Chromosome"/>
</dbReference>
<sequence length="251" mass="28776">MTDIKRISHNKCMHADTEPRGAHSVAFLCSLLAAWFGAGDARRYTIEYKRGDNMAAPKTQTLQQRFGFQDKDLTTPKHDEILQWLDSDLLNVLKSIGIINIIKHRQQSAIENGVKAACSDEIIKSAPVLSEDYDISMIKITKIWEVPIRNKSYVIGFVDFRAIIKFPITCVVESLSGNFYGSDRYKWSLHDGEIIVNFEVKSTIPSLGELFRQIQMYKVYDKNPFVIVCPDDRFRDQIESQGLKFVKYNDV</sequence>
<dbReference type="STRING" id="56780.SYN_02044"/>
<dbReference type="AlphaFoldDB" id="Q2LQH6"/>
<reference evidence="1 2" key="1">
    <citation type="journal article" date="2007" name="Proc. Natl. Acad. Sci. U.S.A.">
        <title>The genome of Syntrophus aciditrophicus: life at the thermodynamic limit of microbial growth.</title>
        <authorList>
            <person name="McInerney M.J."/>
            <person name="Rohlin L."/>
            <person name="Mouttaki H."/>
            <person name="Kim U."/>
            <person name="Krupp R.S."/>
            <person name="Rios-Hernandez L."/>
            <person name="Sieber J."/>
            <person name="Struchtemeyer C.G."/>
            <person name="Bhattacharyya A."/>
            <person name="Campbell J.W."/>
            <person name="Gunsalus R.P."/>
        </authorList>
    </citation>
    <scope>NUCLEOTIDE SEQUENCE [LARGE SCALE GENOMIC DNA]</scope>
    <source>
        <strain evidence="1 2">SB</strain>
    </source>
</reference>
<accession>Q2LQH6</accession>
<dbReference type="InParanoid" id="Q2LQH6"/>
<gene>
    <name evidence="1" type="ORF">SYN_02044</name>
</gene>
<organism evidence="1 2">
    <name type="scientific">Syntrophus aciditrophicus (strain SB)</name>
    <dbReference type="NCBI Taxonomy" id="56780"/>
    <lineage>
        <taxon>Bacteria</taxon>
        <taxon>Pseudomonadati</taxon>
        <taxon>Thermodesulfobacteriota</taxon>
        <taxon>Syntrophia</taxon>
        <taxon>Syntrophales</taxon>
        <taxon>Syntrophaceae</taxon>
        <taxon>Syntrophus</taxon>
    </lineage>
</organism>
<keyword evidence="2" id="KW-1185">Reference proteome</keyword>
<evidence type="ECO:0000313" key="1">
    <source>
        <dbReference type="EMBL" id="ABC75887.1"/>
    </source>
</evidence>
<dbReference type="RefSeq" id="WP_011415922.1">
    <property type="nucleotide sequence ID" value="NC_007759.1"/>
</dbReference>
<protein>
    <submittedName>
        <fullName evidence="1">Hypothetical membrane protein</fullName>
    </submittedName>
</protein>
<name>Q2LQH6_SYNAS</name>
<dbReference type="KEGG" id="sat:SYN_02044"/>
<proteinExistence type="predicted"/>
<evidence type="ECO:0000313" key="2">
    <source>
        <dbReference type="Proteomes" id="UP000001933"/>
    </source>
</evidence>